<gene>
    <name evidence="2" type="ORF">O3G_MSEX006886</name>
</gene>
<evidence type="ECO:0000313" key="2">
    <source>
        <dbReference type="EMBL" id="KAG6451014.1"/>
    </source>
</evidence>
<proteinExistence type="predicted"/>
<dbReference type="FunFam" id="2.60.40.10:FF:001633">
    <property type="entry name" value="Uncharacterized protein, isoform A"/>
    <property type="match status" value="1"/>
</dbReference>
<dbReference type="PANTHER" id="PTHR23279:SF4">
    <property type="entry name" value="DEFECTIVE PROBOSCIS EXTENSION RESPONSE 2, ISOFORM F-RELATED"/>
    <property type="match status" value="1"/>
</dbReference>
<name>A0A921Z5Q3_MANSE</name>
<evidence type="ECO:0000259" key="1">
    <source>
        <dbReference type="PROSITE" id="PS50835"/>
    </source>
</evidence>
<dbReference type="AlphaFoldDB" id="A0A921Z5Q3"/>
<sequence>MDIRAILGLLIKKPALQLYWSKAKAHILGPVDLYVKTGSSLALTCILSQGPHDLGTIFWYKGSNIIEYKEVEENEIEEPRIRLKTEWTEQLTSRLTIDKLLPGDSGNYSCVPTMAEAASVNVHVINGEHPAAMQHGNANTASPCALSVNLLISLYCTLATLYTSTIDGFR</sequence>
<dbReference type="InterPro" id="IPR007110">
    <property type="entry name" value="Ig-like_dom"/>
</dbReference>
<protein>
    <recommendedName>
        <fullName evidence="1">Ig-like domain-containing protein</fullName>
    </recommendedName>
</protein>
<dbReference type="PROSITE" id="PS50835">
    <property type="entry name" value="IG_LIKE"/>
    <property type="match status" value="1"/>
</dbReference>
<dbReference type="InterPro" id="IPR037448">
    <property type="entry name" value="Zig-8"/>
</dbReference>
<feature type="domain" description="Ig-like" evidence="1">
    <location>
        <begin position="14"/>
        <end position="121"/>
    </location>
</feature>
<dbReference type="Proteomes" id="UP000791440">
    <property type="component" value="Unassembled WGS sequence"/>
</dbReference>
<dbReference type="GO" id="GO:0032589">
    <property type="term" value="C:neuron projection membrane"/>
    <property type="evidence" value="ECO:0007669"/>
    <property type="project" value="TreeGrafter"/>
</dbReference>
<evidence type="ECO:0000313" key="3">
    <source>
        <dbReference type="Proteomes" id="UP000791440"/>
    </source>
</evidence>
<dbReference type="SMART" id="SM00409">
    <property type="entry name" value="IG"/>
    <property type="match status" value="1"/>
</dbReference>
<accession>A0A921Z5Q3</accession>
<dbReference type="Pfam" id="PF13927">
    <property type="entry name" value="Ig_3"/>
    <property type="match status" value="1"/>
</dbReference>
<dbReference type="GO" id="GO:0050808">
    <property type="term" value="P:synapse organization"/>
    <property type="evidence" value="ECO:0007669"/>
    <property type="project" value="TreeGrafter"/>
</dbReference>
<keyword evidence="3" id="KW-1185">Reference proteome</keyword>
<dbReference type="PANTHER" id="PTHR23279">
    <property type="entry name" value="DEFECTIVE PROBOSCIS EXTENSION RESPONSE DPR -RELATED"/>
    <property type="match status" value="1"/>
</dbReference>
<comment type="caution">
    <text evidence="2">The sequence shown here is derived from an EMBL/GenBank/DDBJ whole genome shotgun (WGS) entry which is preliminary data.</text>
</comment>
<dbReference type="EMBL" id="JH668398">
    <property type="protein sequence ID" value="KAG6451014.1"/>
    <property type="molecule type" value="Genomic_DNA"/>
</dbReference>
<reference evidence="2" key="1">
    <citation type="journal article" date="2016" name="Insect Biochem. Mol. Biol.">
        <title>Multifaceted biological insights from a draft genome sequence of the tobacco hornworm moth, Manduca sexta.</title>
        <authorList>
            <person name="Kanost M.R."/>
            <person name="Arrese E.L."/>
            <person name="Cao X."/>
            <person name="Chen Y.R."/>
            <person name="Chellapilla S."/>
            <person name="Goldsmith M.R."/>
            <person name="Grosse-Wilde E."/>
            <person name="Heckel D.G."/>
            <person name="Herndon N."/>
            <person name="Jiang H."/>
            <person name="Papanicolaou A."/>
            <person name="Qu J."/>
            <person name="Soulages J.L."/>
            <person name="Vogel H."/>
            <person name="Walters J."/>
            <person name="Waterhouse R.M."/>
            <person name="Ahn S.J."/>
            <person name="Almeida F.C."/>
            <person name="An C."/>
            <person name="Aqrawi P."/>
            <person name="Bretschneider A."/>
            <person name="Bryant W.B."/>
            <person name="Bucks S."/>
            <person name="Chao H."/>
            <person name="Chevignon G."/>
            <person name="Christen J.M."/>
            <person name="Clarke D.F."/>
            <person name="Dittmer N.T."/>
            <person name="Ferguson L.C.F."/>
            <person name="Garavelou S."/>
            <person name="Gordon K.H.J."/>
            <person name="Gunaratna R.T."/>
            <person name="Han Y."/>
            <person name="Hauser F."/>
            <person name="He Y."/>
            <person name="Heidel-Fischer H."/>
            <person name="Hirsh A."/>
            <person name="Hu Y."/>
            <person name="Jiang H."/>
            <person name="Kalra D."/>
            <person name="Klinner C."/>
            <person name="Konig C."/>
            <person name="Kovar C."/>
            <person name="Kroll A.R."/>
            <person name="Kuwar S.S."/>
            <person name="Lee S.L."/>
            <person name="Lehman R."/>
            <person name="Li K."/>
            <person name="Li Z."/>
            <person name="Liang H."/>
            <person name="Lovelace S."/>
            <person name="Lu Z."/>
            <person name="Mansfield J.H."/>
            <person name="McCulloch K.J."/>
            <person name="Mathew T."/>
            <person name="Morton B."/>
            <person name="Muzny D.M."/>
            <person name="Neunemann D."/>
            <person name="Ongeri F."/>
            <person name="Pauchet Y."/>
            <person name="Pu L.L."/>
            <person name="Pyrousis I."/>
            <person name="Rao X.J."/>
            <person name="Redding A."/>
            <person name="Roesel C."/>
            <person name="Sanchez-Gracia A."/>
            <person name="Schaack S."/>
            <person name="Shukla A."/>
            <person name="Tetreau G."/>
            <person name="Wang Y."/>
            <person name="Xiong G.H."/>
            <person name="Traut W."/>
            <person name="Walsh T.K."/>
            <person name="Worley K.C."/>
            <person name="Wu D."/>
            <person name="Wu W."/>
            <person name="Wu Y.Q."/>
            <person name="Zhang X."/>
            <person name="Zou Z."/>
            <person name="Zucker H."/>
            <person name="Briscoe A.D."/>
            <person name="Burmester T."/>
            <person name="Clem R.J."/>
            <person name="Feyereisen R."/>
            <person name="Grimmelikhuijzen C.J.P."/>
            <person name="Hamodrakas S.J."/>
            <person name="Hansson B.S."/>
            <person name="Huguet E."/>
            <person name="Jermiin L.S."/>
            <person name="Lan Q."/>
            <person name="Lehman H.K."/>
            <person name="Lorenzen M."/>
            <person name="Merzendorfer H."/>
            <person name="Michalopoulos I."/>
            <person name="Morton D.B."/>
            <person name="Muthukrishnan S."/>
            <person name="Oakeshott J.G."/>
            <person name="Palmer W."/>
            <person name="Park Y."/>
            <person name="Passarelli A.L."/>
            <person name="Rozas J."/>
            <person name="Schwartz L.M."/>
            <person name="Smith W."/>
            <person name="Southgate A."/>
            <person name="Vilcinskas A."/>
            <person name="Vogt R."/>
            <person name="Wang P."/>
            <person name="Werren J."/>
            <person name="Yu X.Q."/>
            <person name="Zhou J.J."/>
            <person name="Brown S.J."/>
            <person name="Scherer S.E."/>
            <person name="Richards S."/>
            <person name="Blissard G.W."/>
        </authorList>
    </citation>
    <scope>NUCLEOTIDE SEQUENCE</scope>
</reference>
<organism evidence="2 3">
    <name type="scientific">Manduca sexta</name>
    <name type="common">Tobacco hawkmoth</name>
    <name type="synonym">Tobacco hornworm</name>
    <dbReference type="NCBI Taxonomy" id="7130"/>
    <lineage>
        <taxon>Eukaryota</taxon>
        <taxon>Metazoa</taxon>
        <taxon>Ecdysozoa</taxon>
        <taxon>Arthropoda</taxon>
        <taxon>Hexapoda</taxon>
        <taxon>Insecta</taxon>
        <taxon>Pterygota</taxon>
        <taxon>Neoptera</taxon>
        <taxon>Endopterygota</taxon>
        <taxon>Lepidoptera</taxon>
        <taxon>Glossata</taxon>
        <taxon>Ditrysia</taxon>
        <taxon>Bombycoidea</taxon>
        <taxon>Sphingidae</taxon>
        <taxon>Sphinginae</taxon>
        <taxon>Sphingini</taxon>
        <taxon>Manduca</taxon>
    </lineage>
</organism>
<reference evidence="2" key="2">
    <citation type="submission" date="2020-12" db="EMBL/GenBank/DDBJ databases">
        <authorList>
            <person name="Kanost M."/>
        </authorList>
    </citation>
    <scope>NUCLEOTIDE SEQUENCE</scope>
</reference>
<dbReference type="InterPro" id="IPR003599">
    <property type="entry name" value="Ig_sub"/>
</dbReference>